<protein>
    <submittedName>
        <fullName evidence="3">Uncharacterized protein</fullName>
    </submittedName>
</protein>
<keyword evidence="2" id="KW-0472">Membrane</keyword>
<dbReference type="Proteomes" id="UP001151234">
    <property type="component" value="Unassembled WGS sequence"/>
</dbReference>
<gene>
    <name evidence="3" type="ORF">OQ273_10580</name>
</gene>
<sequence length="143" mass="15190">MLRILVDFLSGIIRVLAVVCIAGGAIAGYLQAPSMDVEPWAGALIGFAAGFLVASVGGGLLACFILIENHLRVLADGTIEKRKNPEPEEQEKSEEQAAMERAERIASYARQYRSQIPQPQSATSAEGTAEAAASEKTAEQKTS</sequence>
<keyword evidence="4" id="KW-1185">Reference proteome</keyword>
<feature type="compositionally biased region" description="Basic and acidic residues" evidence="1">
    <location>
        <begin position="77"/>
        <end position="86"/>
    </location>
</feature>
<accession>A0A9X3UIE0</accession>
<dbReference type="RefSeq" id="WP_267990469.1">
    <property type="nucleotide sequence ID" value="NZ_JAPJZI010000001.1"/>
</dbReference>
<keyword evidence="2" id="KW-0812">Transmembrane</keyword>
<reference evidence="3" key="1">
    <citation type="submission" date="2022-11" db="EMBL/GenBank/DDBJ databases">
        <title>Draft genome sequence of Hoeflea poritis E7-10 and Hoeflea prorocentri PM5-8, separated from scleractinian coral Porites lutea and marine dinoflagellate.</title>
        <authorList>
            <person name="Zhang G."/>
            <person name="Wei Q."/>
            <person name="Cai L."/>
        </authorList>
    </citation>
    <scope>NUCLEOTIDE SEQUENCE</scope>
    <source>
        <strain evidence="3">PM5-8</strain>
    </source>
</reference>
<name>A0A9X3UIE0_9HYPH</name>
<dbReference type="AlphaFoldDB" id="A0A9X3UIE0"/>
<dbReference type="EMBL" id="JAPJZI010000001">
    <property type="protein sequence ID" value="MDA5399017.1"/>
    <property type="molecule type" value="Genomic_DNA"/>
</dbReference>
<organism evidence="3 4">
    <name type="scientific">Hoeflea prorocentri</name>
    <dbReference type="NCBI Taxonomy" id="1922333"/>
    <lineage>
        <taxon>Bacteria</taxon>
        <taxon>Pseudomonadati</taxon>
        <taxon>Pseudomonadota</taxon>
        <taxon>Alphaproteobacteria</taxon>
        <taxon>Hyphomicrobiales</taxon>
        <taxon>Rhizobiaceae</taxon>
        <taxon>Hoeflea</taxon>
    </lineage>
</organism>
<feature type="transmembrane region" description="Helical" evidence="2">
    <location>
        <begin position="44"/>
        <end position="67"/>
    </location>
</feature>
<feature type="compositionally biased region" description="Low complexity" evidence="1">
    <location>
        <begin position="121"/>
        <end position="135"/>
    </location>
</feature>
<evidence type="ECO:0000313" key="4">
    <source>
        <dbReference type="Proteomes" id="UP001151234"/>
    </source>
</evidence>
<feature type="compositionally biased region" description="Basic and acidic residues" evidence="1">
    <location>
        <begin position="93"/>
        <end position="104"/>
    </location>
</feature>
<feature type="transmembrane region" description="Helical" evidence="2">
    <location>
        <begin position="12"/>
        <end position="32"/>
    </location>
</feature>
<keyword evidence="2" id="KW-1133">Transmembrane helix</keyword>
<proteinExistence type="predicted"/>
<feature type="region of interest" description="Disordered" evidence="1">
    <location>
        <begin position="77"/>
        <end position="143"/>
    </location>
</feature>
<evidence type="ECO:0000313" key="3">
    <source>
        <dbReference type="EMBL" id="MDA5399017.1"/>
    </source>
</evidence>
<evidence type="ECO:0000256" key="2">
    <source>
        <dbReference type="SAM" id="Phobius"/>
    </source>
</evidence>
<comment type="caution">
    <text evidence="3">The sequence shown here is derived from an EMBL/GenBank/DDBJ whole genome shotgun (WGS) entry which is preliminary data.</text>
</comment>
<evidence type="ECO:0000256" key="1">
    <source>
        <dbReference type="SAM" id="MobiDB-lite"/>
    </source>
</evidence>